<gene>
    <name evidence="1" type="ORF">WAT24_00235</name>
</gene>
<organism evidence="1 2">
    <name type="scientific">Fulvimonas yonginensis</name>
    <dbReference type="NCBI Taxonomy" id="1495200"/>
    <lineage>
        <taxon>Bacteria</taxon>
        <taxon>Pseudomonadati</taxon>
        <taxon>Pseudomonadota</taxon>
        <taxon>Gammaproteobacteria</taxon>
        <taxon>Lysobacterales</taxon>
        <taxon>Rhodanobacteraceae</taxon>
        <taxon>Fulvimonas</taxon>
    </lineage>
</organism>
<protein>
    <submittedName>
        <fullName evidence="1">Uncharacterized protein</fullName>
    </submittedName>
</protein>
<reference evidence="1 2" key="1">
    <citation type="journal article" date="2014" name="Int. J. Syst. Evol. Microbiol.">
        <title>Fulvimonas yonginensis sp. nov., isolated from greenhouse soil, and emended description of the genus Fulvimonas.</title>
        <authorList>
            <person name="Ahn J.H."/>
            <person name="Kim S.J."/>
            <person name="Weon H.Y."/>
            <person name="Hong S.B."/>
            <person name="Seok S.J."/>
            <person name="Kwon S.W."/>
        </authorList>
    </citation>
    <scope>NUCLEOTIDE SEQUENCE [LARGE SCALE GENOMIC DNA]</scope>
    <source>
        <strain evidence="1 2">KACC 16952</strain>
    </source>
</reference>
<name>A0ABU8J7X6_9GAMM</name>
<sequence length="93" mass="9334">MSLLGQHARVRAAQRRMTAARAAVAAPASALLARGERHPFATLGIAAGAGFVMGHMNVHPLRIPGLGGLLGGVMAEAAALGASFIAQSADHDA</sequence>
<evidence type="ECO:0000313" key="2">
    <source>
        <dbReference type="Proteomes" id="UP001381174"/>
    </source>
</evidence>
<accession>A0ABU8J7X6</accession>
<dbReference type="EMBL" id="JBBBNY010000001">
    <property type="protein sequence ID" value="MEI7035177.1"/>
    <property type="molecule type" value="Genomic_DNA"/>
</dbReference>
<dbReference type="Proteomes" id="UP001381174">
    <property type="component" value="Unassembled WGS sequence"/>
</dbReference>
<keyword evidence="2" id="KW-1185">Reference proteome</keyword>
<evidence type="ECO:0000313" key="1">
    <source>
        <dbReference type="EMBL" id="MEI7035177.1"/>
    </source>
</evidence>
<proteinExistence type="predicted"/>
<comment type="caution">
    <text evidence="1">The sequence shown here is derived from an EMBL/GenBank/DDBJ whole genome shotgun (WGS) entry which is preliminary data.</text>
</comment>
<dbReference type="RefSeq" id="WP_336805801.1">
    <property type="nucleotide sequence ID" value="NZ_JBBBNY010000001.1"/>
</dbReference>